<dbReference type="SMART" id="SM01324">
    <property type="entry name" value="YARHG"/>
    <property type="match status" value="1"/>
</dbReference>
<evidence type="ECO:0000256" key="1">
    <source>
        <dbReference type="SAM" id="SignalP"/>
    </source>
</evidence>
<dbReference type="Pfam" id="PF13308">
    <property type="entry name" value="YARHG"/>
    <property type="match status" value="1"/>
</dbReference>
<sequence>MRLSATILGLGLAFGGAALSATPAAAYTCGELWWLRNQIYHANGYCFKTRNAINTFGNAGCLYDNANSMPMSTTDRDAVATIKQQERYQGCR</sequence>
<feature type="domain" description="YARHG" evidence="2">
    <location>
        <begin position="8"/>
        <end position="87"/>
    </location>
</feature>
<dbReference type="EMBL" id="MASI01000001">
    <property type="protein sequence ID" value="ODA68338.1"/>
    <property type="molecule type" value="Genomic_DNA"/>
</dbReference>
<dbReference type="Gene3D" id="1.20.58.1690">
    <property type="match status" value="1"/>
</dbReference>
<dbReference type="InterPro" id="IPR038434">
    <property type="entry name" value="YARHG_sf"/>
</dbReference>
<feature type="signal peptide" evidence="1">
    <location>
        <begin position="1"/>
        <end position="20"/>
    </location>
</feature>
<dbReference type="AlphaFoldDB" id="A0A1E2S1W8"/>
<evidence type="ECO:0000259" key="2">
    <source>
        <dbReference type="SMART" id="SM01324"/>
    </source>
</evidence>
<gene>
    <name evidence="3" type="ORF">A7A08_00159</name>
</gene>
<feature type="chain" id="PRO_5009116679" description="YARHG domain-containing protein" evidence="1">
    <location>
        <begin position="21"/>
        <end position="92"/>
    </location>
</feature>
<dbReference type="Proteomes" id="UP000095087">
    <property type="component" value="Unassembled WGS sequence"/>
</dbReference>
<evidence type="ECO:0000313" key="4">
    <source>
        <dbReference type="Proteomes" id="UP000095087"/>
    </source>
</evidence>
<keyword evidence="1" id="KW-0732">Signal</keyword>
<evidence type="ECO:0000313" key="3">
    <source>
        <dbReference type="EMBL" id="ODA68338.1"/>
    </source>
</evidence>
<comment type="caution">
    <text evidence="3">The sequence shown here is derived from an EMBL/GenBank/DDBJ whole genome shotgun (WGS) entry which is preliminary data.</text>
</comment>
<reference evidence="3 4" key="1">
    <citation type="submission" date="2016-07" db="EMBL/GenBank/DDBJ databases">
        <title>Draft genome sequence of Methyloligella halotolerans C2T (VKM B-2706T=CCUG 61687T=DSM 25045T), a halotolerant polyhydroxybutyrate accumulating methylotroph.</title>
        <authorList>
            <person name="Vasilenko O.V."/>
            <person name="Doronina N.V."/>
            <person name="Poroshina M.N."/>
            <person name="Tarlachkov S.V."/>
            <person name="Trotsenko Y.A."/>
        </authorList>
    </citation>
    <scope>NUCLEOTIDE SEQUENCE [LARGE SCALE GENOMIC DNA]</scope>
    <source>
        <strain evidence="3 4">VKM B-2706</strain>
    </source>
</reference>
<dbReference type="InterPro" id="IPR025582">
    <property type="entry name" value="YARHG_dom"/>
</dbReference>
<dbReference type="STRING" id="1177755.A7A08_00159"/>
<dbReference type="OrthoDB" id="7666530at2"/>
<dbReference type="RefSeq" id="WP_069093664.1">
    <property type="nucleotide sequence ID" value="NZ_MASI01000001.1"/>
</dbReference>
<organism evidence="3 4">
    <name type="scientific">Methyloligella halotolerans</name>
    <dbReference type="NCBI Taxonomy" id="1177755"/>
    <lineage>
        <taxon>Bacteria</taxon>
        <taxon>Pseudomonadati</taxon>
        <taxon>Pseudomonadota</taxon>
        <taxon>Alphaproteobacteria</taxon>
        <taxon>Hyphomicrobiales</taxon>
        <taxon>Hyphomicrobiaceae</taxon>
        <taxon>Methyloligella</taxon>
    </lineage>
</organism>
<name>A0A1E2S1W8_9HYPH</name>
<accession>A0A1E2S1W8</accession>
<keyword evidence="4" id="KW-1185">Reference proteome</keyword>
<proteinExistence type="predicted"/>
<protein>
    <recommendedName>
        <fullName evidence="2">YARHG domain-containing protein</fullName>
    </recommendedName>
</protein>